<dbReference type="AlphaFoldDB" id="A0A9P7DFI4"/>
<gene>
    <name evidence="1" type="ORF">HD556DRAFT_1309628</name>
</gene>
<dbReference type="RefSeq" id="XP_041158782.1">
    <property type="nucleotide sequence ID" value="XM_041300309.1"/>
</dbReference>
<dbReference type="SUPFAM" id="SSF52540">
    <property type="entry name" value="P-loop containing nucleoside triphosphate hydrolases"/>
    <property type="match status" value="1"/>
</dbReference>
<keyword evidence="2" id="KW-1185">Reference proteome</keyword>
<dbReference type="OrthoDB" id="432234at2759"/>
<evidence type="ECO:0000313" key="1">
    <source>
        <dbReference type="EMBL" id="KAG1792083.1"/>
    </source>
</evidence>
<comment type="caution">
    <text evidence="1">The sequence shown here is derived from an EMBL/GenBank/DDBJ whole genome shotgun (WGS) entry which is preliminary data.</text>
</comment>
<evidence type="ECO:0000313" key="2">
    <source>
        <dbReference type="Proteomes" id="UP000719766"/>
    </source>
</evidence>
<sequence length="126" mass="14340">MSTQLNQISSIKLFRFTTGEGLEYMLNKTVARHIQVPLGLAWALTIHKSQSQTLNKVIVDLHKCLQIARSKEGLEICHFNSSKVFINKALYDWYLQTFKSRHINGSQFKHASPYNSTSIIMPMAGV</sequence>
<organism evidence="1 2">
    <name type="scientific">Suillus plorans</name>
    <dbReference type="NCBI Taxonomy" id="116603"/>
    <lineage>
        <taxon>Eukaryota</taxon>
        <taxon>Fungi</taxon>
        <taxon>Dikarya</taxon>
        <taxon>Basidiomycota</taxon>
        <taxon>Agaricomycotina</taxon>
        <taxon>Agaricomycetes</taxon>
        <taxon>Agaricomycetidae</taxon>
        <taxon>Boletales</taxon>
        <taxon>Suillineae</taxon>
        <taxon>Suillaceae</taxon>
        <taxon>Suillus</taxon>
    </lineage>
</organism>
<name>A0A9P7DFI4_9AGAM</name>
<reference evidence="1" key="1">
    <citation type="journal article" date="2020" name="New Phytol.">
        <title>Comparative genomics reveals dynamic genome evolution in host specialist ectomycorrhizal fungi.</title>
        <authorList>
            <person name="Lofgren L.A."/>
            <person name="Nguyen N.H."/>
            <person name="Vilgalys R."/>
            <person name="Ruytinx J."/>
            <person name="Liao H.L."/>
            <person name="Branco S."/>
            <person name="Kuo A."/>
            <person name="LaButti K."/>
            <person name="Lipzen A."/>
            <person name="Andreopoulos W."/>
            <person name="Pangilinan J."/>
            <person name="Riley R."/>
            <person name="Hundley H."/>
            <person name="Na H."/>
            <person name="Barry K."/>
            <person name="Grigoriev I.V."/>
            <person name="Stajich J.E."/>
            <person name="Kennedy P.G."/>
        </authorList>
    </citation>
    <scope>NUCLEOTIDE SEQUENCE</scope>
    <source>
        <strain evidence="1">S12</strain>
    </source>
</reference>
<dbReference type="EMBL" id="JABBWE010000039">
    <property type="protein sequence ID" value="KAG1792083.1"/>
    <property type="molecule type" value="Genomic_DNA"/>
</dbReference>
<proteinExistence type="predicted"/>
<dbReference type="InterPro" id="IPR027417">
    <property type="entry name" value="P-loop_NTPase"/>
</dbReference>
<dbReference type="Proteomes" id="UP000719766">
    <property type="component" value="Unassembled WGS sequence"/>
</dbReference>
<dbReference type="GeneID" id="64594073"/>
<protein>
    <recommendedName>
        <fullName evidence="3">ATP-dependent DNA helicase</fullName>
    </recommendedName>
</protein>
<evidence type="ECO:0008006" key="3">
    <source>
        <dbReference type="Google" id="ProtNLM"/>
    </source>
</evidence>
<accession>A0A9P7DFI4</accession>